<evidence type="ECO:0008006" key="4">
    <source>
        <dbReference type="Google" id="ProtNLM"/>
    </source>
</evidence>
<feature type="transmembrane region" description="Helical" evidence="1">
    <location>
        <begin position="91"/>
        <end position="111"/>
    </location>
</feature>
<reference evidence="2" key="1">
    <citation type="submission" date="2020-05" db="EMBL/GenBank/DDBJ databases">
        <title>Sulfur intermediates as new biogeochemical hubs in an aquatic model microbial ecosystem.</title>
        <authorList>
            <person name="Vigneron A."/>
        </authorList>
    </citation>
    <scope>NUCLEOTIDE SEQUENCE</scope>
    <source>
        <strain evidence="2">Bin.250</strain>
    </source>
</reference>
<evidence type="ECO:0000313" key="2">
    <source>
        <dbReference type="EMBL" id="NQV64688.1"/>
    </source>
</evidence>
<dbReference type="Pfam" id="PF26512">
    <property type="entry name" value="SOI"/>
    <property type="match status" value="1"/>
</dbReference>
<evidence type="ECO:0000313" key="3">
    <source>
        <dbReference type="Proteomes" id="UP000754644"/>
    </source>
</evidence>
<evidence type="ECO:0000256" key="1">
    <source>
        <dbReference type="SAM" id="Phobius"/>
    </source>
</evidence>
<accession>A0A972VVV9</accession>
<dbReference type="EMBL" id="JABMOJ010000179">
    <property type="protein sequence ID" value="NQV64688.1"/>
    <property type="molecule type" value="Genomic_DNA"/>
</dbReference>
<comment type="caution">
    <text evidence="2">The sequence shown here is derived from an EMBL/GenBank/DDBJ whole genome shotgun (WGS) entry which is preliminary data.</text>
</comment>
<dbReference type="Proteomes" id="UP000754644">
    <property type="component" value="Unassembled WGS sequence"/>
</dbReference>
<organism evidence="2 3">
    <name type="scientific">SAR86 cluster bacterium</name>
    <dbReference type="NCBI Taxonomy" id="2030880"/>
    <lineage>
        <taxon>Bacteria</taxon>
        <taxon>Pseudomonadati</taxon>
        <taxon>Pseudomonadota</taxon>
        <taxon>Gammaproteobacteria</taxon>
        <taxon>SAR86 cluster</taxon>
    </lineage>
</organism>
<keyword evidence="1" id="KW-0472">Membrane</keyword>
<keyword evidence="1" id="KW-1133">Transmembrane helix</keyword>
<gene>
    <name evidence="2" type="ORF">HQ497_04915</name>
</gene>
<keyword evidence="1" id="KW-0812">Transmembrane</keyword>
<dbReference type="AlphaFoldDB" id="A0A972VVV9"/>
<dbReference type="InterPro" id="IPR058965">
    <property type="entry name" value="SOI/HabA-like"/>
</dbReference>
<sequence length="167" mass="17438">MSNPTLNPRLSYLVIANGMIVLLLGLVAGIMLIFSLLDAVSLWPFPAWEVAIPGTSRGWQAAHVGGILNGVMIGGAGLLMQKLALTGRRDLLVGWGMIITGWANTLFYWAGNFSTNRGLSVGATPFGEGDLAGALAFLGGGTGMIFTFIAVAILAKSALDAARQHSH</sequence>
<protein>
    <recommendedName>
        <fullName evidence="4">Styrene-oxide isomerase</fullName>
    </recommendedName>
</protein>
<name>A0A972VVV9_9GAMM</name>
<feature type="transmembrane region" description="Helical" evidence="1">
    <location>
        <begin position="12"/>
        <end position="37"/>
    </location>
</feature>
<proteinExistence type="predicted"/>
<feature type="transmembrane region" description="Helical" evidence="1">
    <location>
        <begin position="57"/>
        <end position="79"/>
    </location>
</feature>
<feature type="transmembrane region" description="Helical" evidence="1">
    <location>
        <begin position="131"/>
        <end position="155"/>
    </location>
</feature>